<feature type="binding site" evidence="9">
    <location>
        <position position="257"/>
    </location>
    <ligand>
        <name>K(+)</name>
        <dbReference type="ChEBI" id="CHEBI:29103"/>
    </ligand>
</feature>
<evidence type="ECO:0000256" key="2">
    <source>
        <dbReference type="ARBA" id="ARBA00022723"/>
    </source>
</evidence>
<keyword evidence="7 9" id="KW-0630">Potassium</keyword>
<evidence type="ECO:0000256" key="8">
    <source>
        <dbReference type="ARBA" id="ARBA00023277"/>
    </source>
</evidence>
<comment type="caution">
    <text evidence="9">Lacks conserved residue(s) required for the propagation of feature annotation.</text>
</comment>
<feature type="binding site" evidence="9">
    <location>
        <position position="300"/>
    </location>
    <ligand>
        <name>K(+)</name>
        <dbReference type="ChEBI" id="CHEBI:29103"/>
    </ligand>
</feature>
<comment type="cofactor">
    <cofactor evidence="9">
        <name>Mg(2+)</name>
        <dbReference type="ChEBI" id="CHEBI:18420"/>
    </cofactor>
    <text evidence="9">Requires a divalent cation, most likely magnesium in vivo, as an electrophilic catalyst to aid phosphoryl group transfer. It is the chelate of the metal and the nucleotide that is the actual substrate.</text>
</comment>
<dbReference type="NCBIfam" id="TIGR02152">
    <property type="entry name" value="D_ribokin_bact"/>
    <property type="match status" value="1"/>
</dbReference>
<feature type="binding site" evidence="9">
    <location>
        <position position="294"/>
    </location>
    <ligand>
        <name>K(+)</name>
        <dbReference type="ChEBI" id="CHEBI:29103"/>
    </ligand>
</feature>
<keyword evidence="8 9" id="KW-0119">Carbohydrate metabolism</keyword>
<dbReference type="Gene3D" id="3.40.1190.20">
    <property type="match status" value="1"/>
</dbReference>
<protein>
    <recommendedName>
        <fullName evidence="9 10">Ribokinase</fullName>
        <shortName evidence="9">RK</shortName>
        <ecNumber evidence="9 10">2.7.1.15</ecNumber>
    </recommendedName>
</protein>
<evidence type="ECO:0000313" key="13">
    <source>
        <dbReference type="Proteomes" id="UP001595648"/>
    </source>
</evidence>
<evidence type="ECO:0000256" key="6">
    <source>
        <dbReference type="ARBA" id="ARBA00022842"/>
    </source>
</evidence>
<accession>A0ABV7MLK8</accession>
<dbReference type="PANTHER" id="PTHR10584:SF166">
    <property type="entry name" value="RIBOKINASE"/>
    <property type="match status" value="1"/>
</dbReference>
<evidence type="ECO:0000259" key="11">
    <source>
        <dbReference type="Pfam" id="PF00294"/>
    </source>
</evidence>
<dbReference type="Proteomes" id="UP001595648">
    <property type="component" value="Unassembled WGS sequence"/>
</dbReference>
<feature type="binding site" evidence="9">
    <location>
        <position position="261"/>
    </location>
    <ligand>
        <name>substrate</name>
    </ligand>
</feature>
<keyword evidence="9" id="KW-0963">Cytoplasm</keyword>
<feature type="binding site" evidence="9">
    <location>
        <begin position="19"/>
        <end position="21"/>
    </location>
    <ligand>
        <name>substrate</name>
    </ligand>
</feature>
<comment type="subunit">
    <text evidence="9">Homodimer.</text>
</comment>
<comment type="pathway">
    <text evidence="9">Carbohydrate metabolism; D-ribose degradation; D-ribose 5-phosphate from beta-D-ribopyranose: step 2/2.</text>
</comment>
<keyword evidence="13" id="KW-1185">Reference proteome</keyword>
<proteinExistence type="inferred from homology"/>
<keyword evidence="3 9" id="KW-0547">Nucleotide-binding</keyword>
<dbReference type="CDD" id="cd01174">
    <property type="entry name" value="ribokinase"/>
    <property type="match status" value="1"/>
</dbReference>
<dbReference type="InterPro" id="IPR011611">
    <property type="entry name" value="PfkB_dom"/>
</dbReference>
<comment type="caution">
    <text evidence="12">The sequence shown here is derived from an EMBL/GenBank/DDBJ whole genome shotgun (WGS) entry which is preliminary data.</text>
</comment>
<dbReference type="HAMAP" id="MF_01987">
    <property type="entry name" value="Ribokinase"/>
    <property type="match status" value="1"/>
</dbReference>
<name>A0ABV7MLK8_9HYPH</name>
<feature type="binding site" evidence="9">
    <location>
        <begin position="47"/>
        <end position="51"/>
    </location>
    <ligand>
        <name>substrate</name>
    </ligand>
</feature>
<evidence type="ECO:0000256" key="4">
    <source>
        <dbReference type="ARBA" id="ARBA00022777"/>
    </source>
</evidence>
<keyword evidence="4 9" id="KW-0418">Kinase</keyword>
<keyword evidence="6 9" id="KW-0460">Magnesium</keyword>
<keyword evidence="5 9" id="KW-0067">ATP-binding</keyword>
<dbReference type="InterPro" id="IPR029056">
    <property type="entry name" value="Ribokinase-like"/>
</dbReference>
<reference evidence="13" key="1">
    <citation type="journal article" date="2019" name="Int. J. Syst. Evol. Microbiol.">
        <title>The Global Catalogue of Microorganisms (GCM) 10K type strain sequencing project: providing services to taxonomists for standard genome sequencing and annotation.</title>
        <authorList>
            <consortium name="The Broad Institute Genomics Platform"/>
            <consortium name="The Broad Institute Genome Sequencing Center for Infectious Disease"/>
            <person name="Wu L."/>
            <person name="Ma J."/>
        </authorList>
    </citation>
    <scope>NUCLEOTIDE SEQUENCE [LARGE SCALE GENOMIC DNA]</scope>
    <source>
        <strain evidence="13">ICMP 19515</strain>
    </source>
</reference>
<comment type="activity regulation">
    <text evidence="9">Activated by a monovalent cation that binds near, but not in, the active site. The most likely occupant of the site in vivo is potassium. Ion binding induces a conformational change that may alter substrate affinity.</text>
</comment>
<gene>
    <name evidence="9 12" type="primary">rbsK</name>
    <name evidence="12" type="ORF">ACFOJ9_13370</name>
</gene>
<dbReference type="SUPFAM" id="SSF53613">
    <property type="entry name" value="Ribokinase-like"/>
    <property type="match status" value="1"/>
</dbReference>
<feature type="binding site" evidence="9">
    <location>
        <position position="148"/>
    </location>
    <ligand>
        <name>substrate</name>
    </ligand>
</feature>
<keyword evidence="2 9" id="KW-0479">Metal-binding</keyword>
<feature type="binding site" evidence="9">
    <location>
        <position position="296"/>
    </location>
    <ligand>
        <name>K(+)</name>
        <dbReference type="ChEBI" id="CHEBI:29103"/>
    </ligand>
</feature>
<organism evidence="12 13">
    <name type="scientific">Mesorhizobium cantuariense</name>
    <dbReference type="NCBI Taxonomy" id="1300275"/>
    <lineage>
        <taxon>Bacteria</taxon>
        <taxon>Pseudomonadati</taxon>
        <taxon>Pseudomonadota</taxon>
        <taxon>Alphaproteobacteria</taxon>
        <taxon>Hyphomicrobiales</taxon>
        <taxon>Phyllobacteriaceae</taxon>
        <taxon>Mesorhizobium</taxon>
    </lineage>
</organism>
<dbReference type="PRINTS" id="PR00990">
    <property type="entry name" value="RIBOKINASE"/>
</dbReference>
<evidence type="ECO:0000256" key="5">
    <source>
        <dbReference type="ARBA" id="ARBA00022840"/>
    </source>
</evidence>
<feature type="domain" description="Carbohydrate kinase PfkB" evidence="11">
    <location>
        <begin position="13"/>
        <end position="303"/>
    </location>
</feature>
<comment type="catalytic activity">
    <reaction evidence="9">
        <text>D-ribose + ATP = D-ribose 5-phosphate + ADP + H(+)</text>
        <dbReference type="Rhea" id="RHEA:13697"/>
        <dbReference type="ChEBI" id="CHEBI:15378"/>
        <dbReference type="ChEBI" id="CHEBI:30616"/>
        <dbReference type="ChEBI" id="CHEBI:47013"/>
        <dbReference type="ChEBI" id="CHEBI:78346"/>
        <dbReference type="ChEBI" id="CHEBI:456216"/>
        <dbReference type="EC" id="2.7.1.15"/>
    </reaction>
</comment>
<dbReference type="Pfam" id="PF00294">
    <property type="entry name" value="PfkB"/>
    <property type="match status" value="1"/>
</dbReference>
<feature type="binding site" evidence="9">
    <location>
        <begin position="228"/>
        <end position="233"/>
    </location>
    <ligand>
        <name>ATP</name>
        <dbReference type="ChEBI" id="CHEBI:30616"/>
    </ligand>
</feature>
<keyword evidence="1 9" id="KW-0808">Transferase</keyword>
<comment type="subcellular location">
    <subcellularLocation>
        <location evidence="9">Cytoplasm</location>
    </subcellularLocation>
</comment>
<feature type="active site" description="Proton acceptor" evidence="9">
    <location>
        <position position="261"/>
    </location>
</feature>
<evidence type="ECO:0000256" key="1">
    <source>
        <dbReference type="ARBA" id="ARBA00022679"/>
    </source>
</evidence>
<dbReference type="GO" id="GO:0004747">
    <property type="term" value="F:ribokinase activity"/>
    <property type="evidence" value="ECO:0007669"/>
    <property type="project" value="UniProtKB-EC"/>
</dbReference>
<comment type="function">
    <text evidence="9">Catalyzes the phosphorylation of ribose at O-5 in a reaction requiring ATP and magnesium. The resulting D-ribose-5-phosphate can then be used either for sythesis of nucleotides, histidine, and tryptophan, or as a component of the pentose phosphate pathway.</text>
</comment>
<sequence>MASGKPVVMKPVVILGVFVADTAYRAQRQPRMGETILGTSFTLGPGGKGSNQAVAAGKLGADVTFLTRLGVDPFADMARQTWAQAGVKNAVIDTPESYTGAAYIFVEETTGNNAIIVSPGAAMLISPADIEANAALISGAGVFVTQLEQPIEAAMRALEIARGAGVMTILNPAPAAKLSDRIYTLCDYLTPNETETEELTGMKVSSVDEARRAADKLLEKGVGTVIVTLGDKGALLHSKDRSDHVPAVSAGAVVETTGAGDAFNGGLAAALSRGVEPLQAVRFACAVAGISVTRPGTAPSMPTLQEVEALLARG</sequence>
<feature type="binding site" evidence="9">
    <location>
        <position position="192"/>
    </location>
    <ligand>
        <name>ATP</name>
        <dbReference type="ChEBI" id="CHEBI:30616"/>
    </ligand>
</feature>
<dbReference type="RefSeq" id="WP_378979301.1">
    <property type="nucleotide sequence ID" value="NZ_JBHRVD010000001.1"/>
</dbReference>
<feature type="binding site" evidence="9">
    <location>
        <begin position="260"/>
        <end position="261"/>
    </location>
    <ligand>
        <name>ATP</name>
        <dbReference type="ChEBI" id="CHEBI:30616"/>
    </ligand>
</feature>
<evidence type="ECO:0000256" key="9">
    <source>
        <dbReference type="HAMAP-Rule" id="MF_01987"/>
    </source>
</evidence>
<comment type="similarity">
    <text evidence="9">Belongs to the carbohydrate kinase PfkB family. Ribokinase subfamily.</text>
</comment>
<dbReference type="EMBL" id="JBHRVD010000001">
    <property type="protein sequence ID" value="MFC3322766.1"/>
    <property type="molecule type" value="Genomic_DNA"/>
</dbReference>
<dbReference type="InterPro" id="IPR002139">
    <property type="entry name" value="Ribo/fructo_kinase"/>
</dbReference>
<dbReference type="EC" id="2.7.1.15" evidence="9 10"/>
<dbReference type="PANTHER" id="PTHR10584">
    <property type="entry name" value="SUGAR KINASE"/>
    <property type="match status" value="1"/>
</dbReference>
<evidence type="ECO:0000256" key="7">
    <source>
        <dbReference type="ARBA" id="ARBA00022958"/>
    </source>
</evidence>
<feature type="binding site" evidence="9">
    <location>
        <position position="291"/>
    </location>
    <ligand>
        <name>K(+)</name>
        <dbReference type="ChEBI" id="CHEBI:29103"/>
    </ligand>
</feature>
<evidence type="ECO:0000256" key="3">
    <source>
        <dbReference type="ARBA" id="ARBA00022741"/>
    </source>
</evidence>
<evidence type="ECO:0000313" key="12">
    <source>
        <dbReference type="EMBL" id="MFC3322766.1"/>
    </source>
</evidence>
<dbReference type="InterPro" id="IPR011877">
    <property type="entry name" value="Ribokinase"/>
</dbReference>
<evidence type="ECO:0000256" key="10">
    <source>
        <dbReference type="NCBIfam" id="TIGR02152"/>
    </source>
</evidence>